<dbReference type="PROSITE" id="PS50250">
    <property type="entry name" value="PCI"/>
    <property type="match status" value="1"/>
</dbReference>
<dbReference type="Ensembl" id="ENSSSCT00025093262.1">
    <property type="protein sequence ID" value="ENSSSCP00025040917.1"/>
    <property type="gene ID" value="ENSSSCG00025067907.1"/>
</dbReference>
<name>A0A8D0T4X3_PIG</name>
<comment type="subunit">
    <text evidence="1">May be part of a SEM1-containing complex.</text>
</comment>
<evidence type="ECO:0000259" key="3">
    <source>
        <dbReference type="PROSITE" id="PS50250"/>
    </source>
</evidence>
<evidence type="ECO:0000313" key="5">
    <source>
        <dbReference type="Proteomes" id="UP000694727"/>
    </source>
</evidence>
<feature type="compositionally biased region" description="Polar residues" evidence="2">
    <location>
        <begin position="124"/>
        <end position="142"/>
    </location>
</feature>
<dbReference type="Proteomes" id="UP000694571">
    <property type="component" value="Unplaced"/>
</dbReference>
<dbReference type="PANTHER" id="PTHR12436:SF4">
    <property type="entry name" value="LEUKOCYTE RECEPTOR CLUSTER MEMBER 8"/>
    <property type="match status" value="1"/>
</dbReference>
<evidence type="ECO:0000256" key="2">
    <source>
        <dbReference type="SAM" id="MobiDB-lite"/>
    </source>
</evidence>
<reference evidence="4" key="1">
    <citation type="submission" date="2025-05" db="UniProtKB">
        <authorList>
            <consortium name="Ensembl"/>
        </authorList>
    </citation>
    <scope>IDENTIFICATION</scope>
</reference>
<dbReference type="InterPro" id="IPR045107">
    <property type="entry name" value="SAC3/GANP/THP3"/>
</dbReference>
<organism evidence="4 5">
    <name type="scientific">Sus scrofa</name>
    <name type="common">Pig</name>
    <dbReference type="NCBI Taxonomy" id="9823"/>
    <lineage>
        <taxon>Eukaryota</taxon>
        <taxon>Metazoa</taxon>
        <taxon>Chordata</taxon>
        <taxon>Craniata</taxon>
        <taxon>Vertebrata</taxon>
        <taxon>Euteleostomi</taxon>
        <taxon>Mammalia</taxon>
        <taxon>Eutheria</taxon>
        <taxon>Laurasiatheria</taxon>
        <taxon>Artiodactyla</taxon>
        <taxon>Suina</taxon>
        <taxon>Suidae</taxon>
        <taxon>Sus</taxon>
    </lineage>
</organism>
<dbReference type="Ensembl" id="ENSSSCT00055002341.1">
    <property type="protein sequence ID" value="ENSSSCP00055001783.1"/>
    <property type="gene ID" value="ENSSSCG00055001284.1"/>
</dbReference>
<proteinExistence type="predicted"/>
<dbReference type="InterPro" id="IPR005062">
    <property type="entry name" value="SAC3/GANP/THP3_conserved"/>
</dbReference>
<dbReference type="Pfam" id="PF03399">
    <property type="entry name" value="SAC3_GANP"/>
    <property type="match status" value="1"/>
</dbReference>
<dbReference type="Ensembl" id="ENSSSCT00060014040.1">
    <property type="protein sequence ID" value="ENSSSCP00060005400.1"/>
    <property type="gene ID" value="ENSSSCG00060010796.1"/>
</dbReference>
<evidence type="ECO:0000256" key="1">
    <source>
        <dbReference type="ARBA" id="ARBA00065707"/>
    </source>
</evidence>
<dbReference type="Ensembl" id="ENSSSCT00035073201.1">
    <property type="protein sequence ID" value="ENSSSCP00035029699.1"/>
    <property type="gene ID" value="ENSSSCG00035054861.1"/>
</dbReference>
<dbReference type="Proteomes" id="UP000694570">
    <property type="component" value="Unplaced"/>
</dbReference>
<dbReference type="InterPro" id="IPR000717">
    <property type="entry name" value="PCI_dom"/>
</dbReference>
<dbReference type="Ensembl" id="ENSSSCT00030077934.1">
    <property type="protein sequence ID" value="ENSSSCP00030035604.1"/>
    <property type="gene ID" value="ENSSSCG00030055919.1"/>
</dbReference>
<dbReference type="Proteomes" id="UP000694723">
    <property type="component" value="Unplaced"/>
</dbReference>
<protein>
    <submittedName>
        <fullName evidence="4">Leukocyte receptor cluster member 8</fullName>
    </submittedName>
</protein>
<feature type="region of interest" description="Disordered" evidence="2">
    <location>
        <begin position="905"/>
        <end position="971"/>
    </location>
</feature>
<dbReference type="Proteomes" id="UP000694724">
    <property type="component" value="Unplaced"/>
</dbReference>
<dbReference type="Proteomes" id="UP000694725">
    <property type="component" value="Unplaced"/>
</dbReference>
<sequence>MAANVGDQRSTDWSSQYSMVAGAGRENGMETPMHENPEWEKARQALASISKAGAAGSSAKASSNGPVASAQYVSQAEASALQQQQYYQWYQQYNYAYPYSYYYPMSMYQSYGSPSQYGMAGSYGSATPQQPSAPQHQGTLNQPPVPGMDEGLSYQAPPQQLPTAQPPQPSNPPHGAHPLSSGPQPGTAPATQHSQAGPASGQAYGQHTYTEPAKPKKGQQLWNRMKREWPGAARAAGGQPGAGAWDLTRPCWLFRGQSPSLELMLLFRARGLTPAVAALTAAPGTGGLKFNIQKRPFAVTSQTFSSTAEGQHGGFGPQPNPEKAQNHRGHLSGKPDDWPQDMKEYVERCFTACESEEDKDRTEKLLKEVLQARLQDGSAYTIDWSREPLPGLTREPVAESPKKKRWEAPSSLHSPRGAGSATRGGGAQSQRGTPGAGGAGRARGSSFAKFGNRNVFMKDHSSSSSTDSRSRSSSRSPTRHFRRSDSHSDSDSSYSGNECHPVGRRNPPPKGRGGRGAHMDRGRGRAQRGKRHDLAPTKRSRKKMAALECEDPERELKKQKRAARFQHGHSRRLRLEPLVLQMGSLESSGADPDWQELQIVGTCPDITKHYLRLTCAPDPSTVRPVSVLKKSLCMVKSHWKEKQDYAFACEQMKSIRQDLTVQGVRTEFTVEVYETHARIALEKGDHEEFNQCQTQLKSLYAENLPGNVGEFTAYRILYYIFTKNSGDITTELAYLTRELKADPCVAHALALRAAWALGNYHRFFRLYSHAPCMSGYLVDKFADRERKAALKAMIKTYVKPSFPAVPLLCGSRRPRSPSLSPLLCPQGSPGLQLPSPVSLPGSPSHTLPFSPGLLLFCTPPSSVSLPPSLSRSGLVGPPARITWTPVVSLLRPPLPLSSPVTGPCSLGTTSRAGPTLGSCGQRVKDPVPLSSSESRRDVGQARPGQHSAGCPPFTTRGGLTVMVGGRRPGVR</sequence>
<evidence type="ECO:0000313" key="4">
    <source>
        <dbReference type="Ensembl" id="ENSSSCP00025040917.1"/>
    </source>
</evidence>
<dbReference type="Ensembl" id="ENSSSCT00050031700.1">
    <property type="protein sequence ID" value="ENSSSCP00050013242.1"/>
    <property type="gene ID" value="ENSSSCG00050023490.1"/>
</dbReference>
<dbReference type="Proteomes" id="UP000694727">
    <property type="component" value="Unplaced"/>
</dbReference>
<dbReference type="FunFam" id="1.25.40.990:FF:000002">
    <property type="entry name" value="Leukocyte receptor cluster member 8 homolog"/>
    <property type="match status" value="1"/>
</dbReference>
<dbReference type="Proteomes" id="UP000694720">
    <property type="component" value="Unplaced"/>
</dbReference>
<feature type="domain" description="PCI" evidence="3">
    <location>
        <begin position="685"/>
        <end position="851"/>
    </location>
</feature>
<feature type="compositionally biased region" description="Polar residues" evidence="2">
    <location>
        <begin position="181"/>
        <end position="209"/>
    </location>
</feature>
<feature type="compositionally biased region" description="Low complexity" evidence="2">
    <location>
        <begin position="462"/>
        <end position="476"/>
    </location>
</feature>
<dbReference type="Ensembl" id="ENSSSCT00065076635.1">
    <property type="protein sequence ID" value="ENSSSCP00065033348.1"/>
    <property type="gene ID" value="ENSSSCG00065055959.1"/>
</dbReference>
<accession>A0A8D0T4X3</accession>
<dbReference type="AlphaFoldDB" id="A0A8D0T4X3"/>
<feature type="region of interest" description="Disordered" evidence="2">
    <location>
        <begin position="304"/>
        <end position="340"/>
    </location>
</feature>
<feature type="region of interest" description="Disordered" evidence="2">
    <location>
        <begin position="384"/>
        <end position="555"/>
    </location>
</feature>
<dbReference type="Gene3D" id="1.25.40.990">
    <property type="match status" value="1"/>
</dbReference>
<dbReference type="PANTHER" id="PTHR12436">
    <property type="entry name" value="80 KDA MCM3-ASSOCIATED PROTEIN"/>
    <property type="match status" value="1"/>
</dbReference>
<feature type="region of interest" description="Disordered" evidence="2">
    <location>
        <begin position="118"/>
        <end position="219"/>
    </location>
</feature>